<comment type="caution">
    <text evidence="2">The sequence shown here is derived from an EMBL/GenBank/DDBJ whole genome shotgun (WGS) entry which is preliminary data.</text>
</comment>
<dbReference type="NCBIfam" id="TIGR03527">
    <property type="entry name" value="selenium_YedF"/>
    <property type="match status" value="1"/>
</dbReference>
<dbReference type="SUPFAM" id="SSF75169">
    <property type="entry name" value="DsrEFH-like"/>
    <property type="match status" value="1"/>
</dbReference>
<keyword evidence="3" id="KW-1185">Reference proteome</keyword>
<gene>
    <name evidence="2" type="primary">yedF</name>
    <name evidence="2" type="ORF">H8Z83_05525</name>
</gene>
<dbReference type="SUPFAM" id="SSF64307">
    <property type="entry name" value="SirA-like"/>
    <property type="match status" value="1"/>
</dbReference>
<dbReference type="InterPro" id="IPR001455">
    <property type="entry name" value="TusA-like"/>
</dbReference>
<protein>
    <submittedName>
        <fullName evidence="2">Sulfurtransferase-like selenium metabolism protein YedF</fullName>
    </submittedName>
</protein>
<dbReference type="AlphaFoldDB" id="A0A923MGT0"/>
<reference evidence="2" key="1">
    <citation type="submission" date="2020-08" db="EMBL/GenBank/DDBJ databases">
        <title>Genome public.</title>
        <authorList>
            <person name="Liu C."/>
            <person name="Sun Q."/>
        </authorList>
    </citation>
    <scope>NUCLEOTIDE SEQUENCE</scope>
    <source>
        <strain evidence="2">BX15</strain>
    </source>
</reference>
<evidence type="ECO:0000313" key="2">
    <source>
        <dbReference type="EMBL" id="MBC5769786.1"/>
    </source>
</evidence>
<dbReference type="RefSeq" id="WP_187014125.1">
    <property type="nucleotide sequence ID" value="NZ_JACOQI010000003.1"/>
</dbReference>
<proteinExistence type="predicted"/>
<dbReference type="InterPro" id="IPR036868">
    <property type="entry name" value="TusA-like_sf"/>
</dbReference>
<feature type="domain" description="UPF0033" evidence="1">
    <location>
        <begin position="4"/>
        <end position="70"/>
    </location>
</feature>
<dbReference type="InterPro" id="IPR019870">
    <property type="entry name" value="Se_metab_YedF"/>
</dbReference>
<dbReference type="Proteomes" id="UP000620327">
    <property type="component" value="Unassembled WGS sequence"/>
</dbReference>
<dbReference type="EMBL" id="JACOQI010000003">
    <property type="protein sequence ID" value="MBC5769786.1"/>
    <property type="molecule type" value="Genomic_DNA"/>
</dbReference>
<dbReference type="InterPro" id="IPR027396">
    <property type="entry name" value="DsrEFH-like"/>
</dbReference>
<name>A0A923MGT0_9FIRM</name>
<evidence type="ECO:0000259" key="1">
    <source>
        <dbReference type="Pfam" id="PF01206"/>
    </source>
</evidence>
<accession>A0A923MGT0</accession>
<evidence type="ECO:0000313" key="3">
    <source>
        <dbReference type="Proteomes" id="UP000620327"/>
    </source>
</evidence>
<sequence length="200" mass="21152">MSVVVDALGKQCPIPVVMAKKALAELQTPDTLEILVDNEAAVQNLSKLAASCQLPVRAEKTGEKRFSVTMEVSAPVRPAEETVCAPDARGDLVVAVGSNCMGNGEETLGKALMKGFLYAVSQLPALPKTILFYNSGAYLTCAGSDSLEDLKFMEAQGVEIRTCGTCLDFYKLKETLAVGSITNMYAIAETLAAAGKVIKP</sequence>
<dbReference type="Gene3D" id="3.30.110.40">
    <property type="entry name" value="TusA-like domain"/>
    <property type="match status" value="1"/>
</dbReference>
<dbReference type="Pfam" id="PF01206">
    <property type="entry name" value="TusA"/>
    <property type="match status" value="1"/>
</dbReference>
<organism evidence="2 3">
    <name type="scientific">Dysosmobacter segnis</name>
    <dbReference type="NCBI Taxonomy" id="2763042"/>
    <lineage>
        <taxon>Bacteria</taxon>
        <taxon>Bacillati</taxon>
        <taxon>Bacillota</taxon>
        <taxon>Clostridia</taxon>
        <taxon>Eubacteriales</taxon>
        <taxon>Oscillospiraceae</taxon>
        <taxon>Dysosmobacter</taxon>
    </lineage>
</organism>